<comment type="caution">
    <text evidence="2">The sequence shown here is derived from an EMBL/GenBank/DDBJ whole genome shotgun (WGS) entry which is preliminary data.</text>
</comment>
<evidence type="ECO:0000256" key="1">
    <source>
        <dbReference type="SAM" id="MobiDB-lite"/>
    </source>
</evidence>
<dbReference type="EMBL" id="CANTUO010000002">
    <property type="protein sequence ID" value="CAI5758321.1"/>
    <property type="molecule type" value="Genomic_DNA"/>
</dbReference>
<feature type="compositionally biased region" description="Basic and acidic residues" evidence="1">
    <location>
        <begin position="1"/>
        <end position="21"/>
    </location>
</feature>
<organism evidence="2 3">
    <name type="scientific">Candida verbasci</name>
    <dbReference type="NCBI Taxonomy" id="1227364"/>
    <lineage>
        <taxon>Eukaryota</taxon>
        <taxon>Fungi</taxon>
        <taxon>Dikarya</taxon>
        <taxon>Ascomycota</taxon>
        <taxon>Saccharomycotina</taxon>
        <taxon>Pichiomycetes</taxon>
        <taxon>Debaryomycetaceae</taxon>
        <taxon>Candida/Lodderomyces clade</taxon>
        <taxon>Candida</taxon>
    </lineage>
</organism>
<evidence type="ECO:0000313" key="2">
    <source>
        <dbReference type="EMBL" id="CAI5758321.1"/>
    </source>
</evidence>
<sequence>MSDKKEFGQLGDITKDTEGTKKSNNAASNLEEKVKAGFGKFEKMSNEEREEYLKKGLGKLEGNSKKE</sequence>
<reference evidence="2" key="1">
    <citation type="submission" date="2022-12" db="EMBL/GenBank/DDBJ databases">
        <authorList>
            <person name="Brejova B."/>
        </authorList>
    </citation>
    <scope>NUCLEOTIDE SEQUENCE</scope>
</reference>
<keyword evidence="3" id="KW-1185">Reference proteome</keyword>
<gene>
    <name evidence="2" type="ORF">CANVERA_P2835</name>
</gene>
<feature type="compositionally biased region" description="Basic and acidic residues" evidence="1">
    <location>
        <begin position="30"/>
        <end position="54"/>
    </location>
</feature>
<name>A0A9W4XGV9_9ASCO</name>
<evidence type="ECO:0000313" key="3">
    <source>
        <dbReference type="Proteomes" id="UP001152885"/>
    </source>
</evidence>
<dbReference type="OrthoDB" id="4023511at2759"/>
<protein>
    <submittedName>
        <fullName evidence="2">Uncharacterized protein</fullName>
    </submittedName>
</protein>
<dbReference type="AlphaFoldDB" id="A0A9W4XGV9"/>
<feature type="region of interest" description="Disordered" evidence="1">
    <location>
        <begin position="1"/>
        <end position="67"/>
    </location>
</feature>
<accession>A0A9W4XGV9</accession>
<proteinExistence type="predicted"/>
<dbReference type="Proteomes" id="UP001152885">
    <property type="component" value="Unassembled WGS sequence"/>
</dbReference>